<evidence type="ECO:0000313" key="2">
    <source>
        <dbReference type="EMBL" id="KAG8159058.1"/>
    </source>
</evidence>
<feature type="region of interest" description="Disordered" evidence="1">
    <location>
        <begin position="63"/>
        <end position="82"/>
    </location>
</feature>
<proteinExistence type="predicted"/>
<keyword evidence="3" id="KW-1185">Reference proteome</keyword>
<evidence type="ECO:0000313" key="3">
    <source>
        <dbReference type="Proteomes" id="UP000827092"/>
    </source>
</evidence>
<evidence type="ECO:0000256" key="1">
    <source>
        <dbReference type="SAM" id="MobiDB-lite"/>
    </source>
</evidence>
<reference evidence="2 3" key="1">
    <citation type="journal article" date="2022" name="Nat. Ecol. Evol.">
        <title>A masculinizing supergene underlies an exaggerated male reproductive morph in a spider.</title>
        <authorList>
            <person name="Hendrickx F."/>
            <person name="De Corte Z."/>
            <person name="Sonet G."/>
            <person name="Van Belleghem S.M."/>
            <person name="Kostlbacher S."/>
            <person name="Vangestel C."/>
        </authorList>
    </citation>
    <scope>NUCLEOTIDE SEQUENCE [LARGE SCALE GENOMIC DNA]</scope>
    <source>
        <strain evidence="2">W744_W776</strain>
    </source>
</reference>
<organism evidence="2 3">
    <name type="scientific">Oedothorax gibbosus</name>
    <dbReference type="NCBI Taxonomy" id="931172"/>
    <lineage>
        <taxon>Eukaryota</taxon>
        <taxon>Metazoa</taxon>
        <taxon>Ecdysozoa</taxon>
        <taxon>Arthropoda</taxon>
        <taxon>Chelicerata</taxon>
        <taxon>Arachnida</taxon>
        <taxon>Araneae</taxon>
        <taxon>Araneomorphae</taxon>
        <taxon>Entelegynae</taxon>
        <taxon>Araneoidea</taxon>
        <taxon>Linyphiidae</taxon>
        <taxon>Erigoninae</taxon>
        <taxon>Oedothorax</taxon>
    </lineage>
</organism>
<protein>
    <submittedName>
        <fullName evidence="2">Uncharacterized protein</fullName>
    </submittedName>
</protein>
<accession>A0AAV6TES0</accession>
<name>A0AAV6TES0_9ARAC</name>
<feature type="region of interest" description="Disordered" evidence="1">
    <location>
        <begin position="1"/>
        <end position="33"/>
    </location>
</feature>
<dbReference type="AlphaFoldDB" id="A0AAV6TES0"/>
<dbReference type="EMBL" id="JAFNEN010005895">
    <property type="protein sequence ID" value="KAG8159058.1"/>
    <property type="molecule type" value="Genomic_DNA"/>
</dbReference>
<comment type="caution">
    <text evidence="2">The sequence shown here is derived from an EMBL/GenBank/DDBJ whole genome shotgun (WGS) entry which is preliminary data.</text>
</comment>
<dbReference type="Proteomes" id="UP000827092">
    <property type="component" value="Unassembled WGS sequence"/>
</dbReference>
<gene>
    <name evidence="2" type="ORF">JTE90_003765</name>
</gene>
<sequence length="117" mass="12979">MNPFRLTTTHGRTTFPAGGPLSRAATQTASSVRARRIVRPQDQTRSQTSLVSANTVERTVVQAAAPRERTTPPVETTLHPFGAWTHGTPLPCQVEGRTLHPGYRLHANQWIYFLYDG</sequence>
<feature type="compositionally biased region" description="Polar residues" evidence="1">
    <location>
        <begin position="1"/>
        <end position="12"/>
    </location>
</feature>